<dbReference type="Proteomes" id="UP000038045">
    <property type="component" value="Unplaced"/>
</dbReference>
<dbReference type="AlphaFoldDB" id="A0A0N5A482"/>
<sequence length="136" mass="16365">MDNKNEDGETFDDNDIIFKRKGSIKNLVRKSVTVQQKAVKRIMSLKQRKNIFFQDEYWKKRNEVYKLYHSRESLEELHICPYIKELNMYLFRHRGSAPEILSKTKTISKPCSSLDFNNILYEHQNCHHFGEFFTII</sequence>
<keyword evidence="1" id="KW-1185">Reference proteome</keyword>
<protein>
    <submittedName>
        <fullName evidence="2">Uncharacterized protein</fullName>
    </submittedName>
</protein>
<evidence type="ECO:0000313" key="2">
    <source>
        <dbReference type="WBParaSite" id="PTRK_0001643150.1"/>
    </source>
</evidence>
<organism evidence="1 2">
    <name type="scientific">Parastrongyloides trichosuri</name>
    <name type="common">Possum-specific nematode worm</name>
    <dbReference type="NCBI Taxonomy" id="131310"/>
    <lineage>
        <taxon>Eukaryota</taxon>
        <taxon>Metazoa</taxon>
        <taxon>Ecdysozoa</taxon>
        <taxon>Nematoda</taxon>
        <taxon>Chromadorea</taxon>
        <taxon>Rhabditida</taxon>
        <taxon>Tylenchina</taxon>
        <taxon>Panagrolaimomorpha</taxon>
        <taxon>Strongyloidoidea</taxon>
        <taxon>Strongyloididae</taxon>
        <taxon>Parastrongyloides</taxon>
    </lineage>
</organism>
<dbReference type="STRING" id="131310.A0A0N5A482"/>
<dbReference type="WBParaSite" id="PTRK_0001643150.1">
    <property type="protein sequence ID" value="PTRK_0001643150.1"/>
    <property type="gene ID" value="PTRK_0001643150"/>
</dbReference>
<reference evidence="2" key="1">
    <citation type="submission" date="2017-02" db="UniProtKB">
        <authorList>
            <consortium name="WormBaseParasite"/>
        </authorList>
    </citation>
    <scope>IDENTIFICATION</scope>
</reference>
<accession>A0A0N5A482</accession>
<name>A0A0N5A482_PARTI</name>
<proteinExistence type="predicted"/>
<evidence type="ECO:0000313" key="1">
    <source>
        <dbReference type="Proteomes" id="UP000038045"/>
    </source>
</evidence>